<name>A0A8H3YHS5_9TREE</name>
<proteinExistence type="inferred from homology"/>
<feature type="compositionally biased region" description="Polar residues" evidence="2">
    <location>
        <begin position="625"/>
        <end position="637"/>
    </location>
</feature>
<evidence type="ECO:0000313" key="5">
    <source>
        <dbReference type="EMBL" id="GHJ89648.1"/>
    </source>
</evidence>
<dbReference type="InterPro" id="IPR021109">
    <property type="entry name" value="Peptidase_aspartic_dom_sf"/>
</dbReference>
<dbReference type="Pfam" id="PF00026">
    <property type="entry name" value="Asp"/>
    <property type="match status" value="2"/>
</dbReference>
<evidence type="ECO:0000256" key="1">
    <source>
        <dbReference type="ARBA" id="ARBA00007447"/>
    </source>
</evidence>
<feature type="compositionally biased region" description="Low complexity" evidence="2">
    <location>
        <begin position="200"/>
        <end position="223"/>
    </location>
</feature>
<comment type="caution">
    <text evidence="5">The sequence shown here is derived from an EMBL/GenBank/DDBJ whole genome shotgun (WGS) entry which is preliminary data.</text>
</comment>
<dbReference type="PROSITE" id="PS51767">
    <property type="entry name" value="PEPTIDASE_A1"/>
    <property type="match status" value="1"/>
</dbReference>
<dbReference type="GO" id="GO:0006508">
    <property type="term" value="P:proteolysis"/>
    <property type="evidence" value="ECO:0007669"/>
    <property type="project" value="InterPro"/>
</dbReference>
<dbReference type="PRINTS" id="PR00792">
    <property type="entry name" value="PEPSIN"/>
</dbReference>
<evidence type="ECO:0000256" key="3">
    <source>
        <dbReference type="SAM" id="SignalP"/>
    </source>
</evidence>
<keyword evidence="3" id="KW-0732">Signal</keyword>
<dbReference type="CDD" id="cd05471">
    <property type="entry name" value="pepsin_like"/>
    <property type="match status" value="1"/>
</dbReference>
<dbReference type="SUPFAM" id="SSF50630">
    <property type="entry name" value="Acid proteases"/>
    <property type="match status" value="1"/>
</dbReference>
<keyword evidence="6" id="KW-1185">Reference proteome</keyword>
<evidence type="ECO:0000313" key="6">
    <source>
        <dbReference type="Proteomes" id="UP000620104"/>
    </source>
</evidence>
<feature type="domain" description="Peptidase A1" evidence="4">
    <location>
        <begin position="55"/>
        <end position="513"/>
    </location>
</feature>
<comment type="similarity">
    <text evidence="1">Belongs to the peptidase A1 family.</text>
</comment>
<dbReference type="OrthoDB" id="771136at2759"/>
<dbReference type="Proteomes" id="UP000620104">
    <property type="component" value="Unassembled WGS sequence"/>
</dbReference>
<feature type="compositionally biased region" description="Low complexity" evidence="2">
    <location>
        <begin position="606"/>
        <end position="624"/>
    </location>
</feature>
<dbReference type="GO" id="GO:0004190">
    <property type="term" value="F:aspartic-type endopeptidase activity"/>
    <property type="evidence" value="ECO:0007669"/>
    <property type="project" value="InterPro"/>
</dbReference>
<feature type="region of interest" description="Disordered" evidence="2">
    <location>
        <begin position="606"/>
        <end position="637"/>
    </location>
</feature>
<evidence type="ECO:0000259" key="4">
    <source>
        <dbReference type="PROSITE" id="PS51767"/>
    </source>
</evidence>
<reference evidence="5" key="1">
    <citation type="submission" date="2020-07" db="EMBL/GenBank/DDBJ databases">
        <title>Draft Genome Sequence of a Deep-Sea Yeast, Naganishia (Cryptococcus) liquefaciens strain N6.</title>
        <authorList>
            <person name="Han Y.W."/>
            <person name="Kajitani R."/>
            <person name="Morimoto H."/>
            <person name="Parhat M."/>
            <person name="Tsubouchi H."/>
            <person name="Bakenova O."/>
            <person name="Ogata M."/>
            <person name="Argunhan B."/>
            <person name="Aoki R."/>
            <person name="Kajiwara S."/>
            <person name="Itoh T."/>
            <person name="Iwasaki H."/>
        </authorList>
    </citation>
    <scope>NUCLEOTIDE SEQUENCE</scope>
    <source>
        <strain evidence="5">N6</strain>
    </source>
</reference>
<dbReference type="InterPro" id="IPR001461">
    <property type="entry name" value="Aspartic_peptidase_A1"/>
</dbReference>
<gene>
    <name evidence="5" type="ORF">NliqN6_6050</name>
</gene>
<dbReference type="Gene3D" id="2.40.70.10">
    <property type="entry name" value="Acid Proteases"/>
    <property type="match status" value="2"/>
</dbReference>
<feature type="chain" id="PRO_5034134070" description="Peptidase A1 domain-containing protein" evidence="3">
    <location>
        <begin position="17"/>
        <end position="668"/>
    </location>
</feature>
<dbReference type="InterPro" id="IPR033121">
    <property type="entry name" value="PEPTIDASE_A1"/>
</dbReference>
<sequence length="668" mass="68926">MLAAALFALSLTIVHALRPPEVPIVHPSGTLQRRAVPGSQTGVIQYLSNGNSDTYIIHLEVGNPPNSYPFQLDTASADLLIASSLCTSSSCPDVKSTSDTPLYTPGRSTSFDSVNANGTTFNLTYADGSQASGFLALERIGIRGAAGKAVVAEDQVMGVVNSTTMDLEALGVSGIVGLGFPRLSVLVRDALGGGDEGTPSTSERASATSTRSEPTATSSSSAPLDSTSAFFSILPIETITPLPTTTSTSSSLTRRADIPAYFPPLLETLFAHPSINSSSPRLSYPVFSLALANNSNAYSAANANASITWGGISSAYVRSATDSSNLPTVSDIDWVSVVPFAHANQADNSAGNATAVLESEAYLYWAVPLVNVSLNGMPISVEPTYNSSTTGVEGSIALLDVGTNGIYAPQQDAIRLFAQIKDARQVSEGTWAVPCDTETTISFTIGATEIVLQPSEWIDARVEGSGMCLAWPRVAPSAGDGVDWQLGTPVLRKVVVVFSYGISGEQAPLIGLLDLPSATQGTASTTVSSIANATTTSVQKASEILQHVTKTVGTALPNVILPDPSYKTPAYLFTTPPIPAGSLQTAGLANPLVYSVEDLPIVSAPSTSTLSSSGTMSGSAPSGARTSEASTGNGNTTSGACSRVARVGLVVIVFFGATTGFLVEHIIL</sequence>
<feature type="signal peptide" evidence="3">
    <location>
        <begin position="1"/>
        <end position="16"/>
    </location>
</feature>
<dbReference type="PANTHER" id="PTHR47966">
    <property type="entry name" value="BETA-SITE APP-CLEAVING ENZYME, ISOFORM A-RELATED"/>
    <property type="match status" value="1"/>
</dbReference>
<protein>
    <recommendedName>
        <fullName evidence="4">Peptidase A1 domain-containing protein</fullName>
    </recommendedName>
</protein>
<evidence type="ECO:0000256" key="2">
    <source>
        <dbReference type="SAM" id="MobiDB-lite"/>
    </source>
</evidence>
<dbReference type="EMBL" id="BLZA01000049">
    <property type="protein sequence ID" value="GHJ89648.1"/>
    <property type="molecule type" value="Genomic_DNA"/>
</dbReference>
<accession>A0A8H3YHS5</accession>
<dbReference type="AlphaFoldDB" id="A0A8H3YHS5"/>
<organism evidence="5 6">
    <name type="scientific">Naganishia liquefaciens</name>
    <dbReference type="NCBI Taxonomy" id="104408"/>
    <lineage>
        <taxon>Eukaryota</taxon>
        <taxon>Fungi</taxon>
        <taxon>Dikarya</taxon>
        <taxon>Basidiomycota</taxon>
        <taxon>Agaricomycotina</taxon>
        <taxon>Tremellomycetes</taxon>
        <taxon>Filobasidiales</taxon>
        <taxon>Filobasidiaceae</taxon>
        <taxon>Naganishia</taxon>
    </lineage>
</organism>
<feature type="region of interest" description="Disordered" evidence="2">
    <location>
        <begin position="191"/>
        <end position="223"/>
    </location>
</feature>
<dbReference type="PANTHER" id="PTHR47966:SF74">
    <property type="entry name" value="AGR407CP"/>
    <property type="match status" value="1"/>
</dbReference>
<dbReference type="InterPro" id="IPR034164">
    <property type="entry name" value="Pepsin-like_dom"/>
</dbReference>